<proteinExistence type="predicted"/>
<keyword evidence="8" id="KW-1185">Reference proteome</keyword>
<dbReference type="Proteomes" id="UP000694428">
    <property type="component" value="Unplaced"/>
</dbReference>
<dbReference type="InterPro" id="IPR031220">
    <property type="entry name" value="XAF1_C_sf"/>
</dbReference>
<dbReference type="Pfam" id="PF23580">
    <property type="entry name" value="Znf_XAF1_N"/>
    <property type="match status" value="1"/>
</dbReference>
<keyword evidence="3" id="KW-0862">Zinc</keyword>
<evidence type="ECO:0000256" key="3">
    <source>
        <dbReference type="ARBA" id="ARBA00022833"/>
    </source>
</evidence>
<dbReference type="Pfam" id="PF21366">
    <property type="entry name" value="TRAFD1-XIAF1_ZnF"/>
    <property type="match status" value="1"/>
</dbReference>
<accession>A0A8C9F1Q2</accession>
<reference evidence="7" key="1">
    <citation type="submission" date="2025-08" db="UniProtKB">
        <authorList>
            <consortium name="Ensembl"/>
        </authorList>
    </citation>
    <scope>IDENTIFICATION</scope>
</reference>
<evidence type="ECO:0000313" key="7">
    <source>
        <dbReference type="Ensembl" id="ENSPSTP00000009236.1"/>
    </source>
</evidence>
<dbReference type="GO" id="GO:0006915">
    <property type="term" value="P:apoptotic process"/>
    <property type="evidence" value="ECO:0007669"/>
    <property type="project" value="InterPro"/>
</dbReference>
<dbReference type="Ensembl" id="ENSPSTT00000009691.1">
    <property type="protein sequence ID" value="ENSPSTP00000009236.1"/>
    <property type="gene ID" value="ENSPSTG00000006504.1"/>
</dbReference>
<evidence type="ECO:0000259" key="5">
    <source>
        <dbReference type="Pfam" id="PF18608"/>
    </source>
</evidence>
<feature type="compositionally biased region" description="Polar residues" evidence="4">
    <location>
        <begin position="323"/>
        <end position="332"/>
    </location>
</feature>
<dbReference type="InterPro" id="IPR013083">
    <property type="entry name" value="Znf_RING/FYVE/PHD"/>
</dbReference>
<dbReference type="Pfam" id="PF18608">
    <property type="entry name" value="XAF1_C"/>
    <property type="match status" value="1"/>
</dbReference>
<keyword evidence="2" id="KW-0863">Zinc-finger</keyword>
<dbReference type="Gene3D" id="6.10.250.1730">
    <property type="match status" value="1"/>
</dbReference>
<organism evidence="7 8">
    <name type="scientific">Pavo cristatus</name>
    <name type="common">Indian peafowl</name>
    <name type="synonym">Blue peafowl</name>
    <dbReference type="NCBI Taxonomy" id="9049"/>
    <lineage>
        <taxon>Eukaryota</taxon>
        <taxon>Metazoa</taxon>
        <taxon>Chordata</taxon>
        <taxon>Craniata</taxon>
        <taxon>Vertebrata</taxon>
        <taxon>Euteleostomi</taxon>
        <taxon>Archelosauria</taxon>
        <taxon>Archosauria</taxon>
        <taxon>Dinosauria</taxon>
        <taxon>Saurischia</taxon>
        <taxon>Theropoda</taxon>
        <taxon>Coelurosauria</taxon>
        <taxon>Aves</taxon>
        <taxon>Neognathae</taxon>
        <taxon>Galloanserae</taxon>
        <taxon>Galliformes</taxon>
        <taxon>Phasianidae</taxon>
        <taxon>Phasianinae</taxon>
        <taxon>Pavo</taxon>
    </lineage>
</organism>
<evidence type="ECO:0000256" key="1">
    <source>
        <dbReference type="ARBA" id="ARBA00022723"/>
    </source>
</evidence>
<evidence type="ECO:0000259" key="6">
    <source>
        <dbReference type="Pfam" id="PF21366"/>
    </source>
</evidence>
<dbReference type="InterPro" id="IPR041386">
    <property type="entry name" value="XAF1_C"/>
</dbReference>
<feature type="domain" description="TRAFD1/XAF1 zinc finger" evidence="6">
    <location>
        <begin position="153"/>
        <end position="193"/>
    </location>
</feature>
<dbReference type="GO" id="GO:0008270">
    <property type="term" value="F:zinc ion binding"/>
    <property type="evidence" value="ECO:0007669"/>
    <property type="project" value="UniProtKB-KW"/>
</dbReference>
<sequence>MEVVWTQRPPREALMKRGSYCHLDPQDTRAALGGVITTEAFSLIFFPLLLQEKISSRITRKIMTEGTRFCKNCKRDVSAANFSLHEAHCLRFLTLCSECDEPVARKDMKHHQTEAHKQVRCNLCSQSMQQYQLEHHKTKECHKRAMKCKICELEMPFNKLQDHLNTCASRTERCWECNKYIMYKDQNKHKYICQNSGLSYYKDVNFQTREAYTNAKFIDPTGASDNICLRCNKSFPDDQYSQHLQNNCSATHNLTEVLAGQSTSKPVSDSPPSSSSLAPFSHSVSATAQKDISPKGKKREHPLTSKTLLKPPKNKKMVGIHSPTRSELSTPPQVLKDTQSYDMLVTCAHCNTPLPLPALQKHEIKCLHFISLKNVKMNQKPRSGQKEDSF</sequence>
<name>A0A8C9F1Q2_PAVCR</name>
<dbReference type="InterPro" id="IPR051986">
    <property type="entry name" value="Innate_Immune_Apopt_Reg"/>
</dbReference>
<evidence type="ECO:0000256" key="4">
    <source>
        <dbReference type="SAM" id="MobiDB-lite"/>
    </source>
</evidence>
<dbReference type="InterPro" id="IPR049439">
    <property type="entry name" value="TRAFD1-XIAF1_Znf"/>
</dbReference>
<feature type="region of interest" description="Disordered" evidence="4">
    <location>
        <begin position="260"/>
        <end position="332"/>
    </location>
</feature>
<reference evidence="7" key="2">
    <citation type="submission" date="2025-09" db="UniProtKB">
        <authorList>
            <consortium name="Ensembl"/>
        </authorList>
    </citation>
    <scope>IDENTIFICATION</scope>
</reference>
<dbReference type="PANTHER" id="PTHR16295:SF17">
    <property type="entry name" value="XIAP-ASSOCIATED FACTOR 1"/>
    <property type="match status" value="1"/>
</dbReference>
<dbReference type="AlphaFoldDB" id="A0A8C9F1Q2"/>
<evidence type="ECO:0000313" key="8">
    <source>
        <dbReference type="Proteomes" id="UP000694428"/>
    </source>
</evidence>
<evidence type="ECO:0000256" key="2">
    <source>
        <dbReference type="ARBA" id="ARBA00022771"/>
    </source>
</evidence>
<dbReference type="PANTHER" id="PTHR16295">
    <property type="entry name" value="TRAF-TYPE ZINC FINGER PROTEIN-RELATED"/>
    <property type="match status" value="1"/>
</dbReference>
<dbReference type="Gene3D" id="3.30.40.10">
    <property type="entry name" value="Zinc/RING finger domain, C3HC4 (zinc finger)"/>
    <property type="match status" value="2"/>
</dbReference>
<feature type="compositionally biased region" description="Low complexity" evidence="4">
    <location>
        <begin position="262"/>
        <end position="285"/>
    </location>
</feature>
<feature type="domain" description="XIAP-associated factor 1 C-terminal" evidence="5">
    <location>
        <begin position="329"/>
        <end position="380"/>
    </location>
</feature>
<keyword evidence="1" id="KW-0479">Metal-binding</keyword>
<protein>
    <submittedName>
        <fullName evidence="7">XIAP associated factor 1</fullName>
    </submittedName>
</protein>
<dbReference type="GO" id="GO:0005739">
    <property type="term" value="C:mitochondrion"/>
    <property type="evidence" value="ECO:0007669"/>
    <property type="project" value="TreeGrafter"/>
</dbReference>